<dbReference type="EMBL" id="JANYMP010000018">
    <property type="protein sequence ID" value="MCS7481528.1"/>
    <property type="molecule type" value="Genomic_DNA"/>
</dbReference>
<name>A0A9X3A4R2_9PSEU</name>
<dbReference type="Pfam" id="PF05331">
    <property type="entry name" value="DUF742"/>
    <property type="match status" value="1"/>
</dbReference>
<dbReference type="Proteomes" id="UP001141259">
    <property type="component" value="Unassembled WGS sequence"/>
</dbReference>
<evidence type="ECO:0000313" key="3">
    <source>
        <dbReference type="Proteomes" id="UP001141259"/>
    </source>
</evidence>
<proteinExistence type="predicted"/>
<evidence type="ECO:0000313" key="2">
    <source>
        <dbReference type="EMBL" id="MCS7481528.1"/>
    </source>
</evidence>
<organism evidence="2 3">
    <name type="scientific">Umezawaea endophytica</name>
    <dbReference type="NCBI Taxonomy" id="1654476"/>
    <lineage>
        <taxon>Bacteria</taxon>
        <taxon>Bacillati</taxon>
        <taxon>Actinomycetota</taxon>
        <taxon>Actinomycetes</taxon>
        <taxon>Pseudonocardiales</taxon>
        <taxon>Pseudonocardiaceae</taxon>
        <taxon>Umezawaea</taxon>
    </lineage>
</organism>
<protein>
    <submittedName>
        <fullName evidence="2">DUF742 domain-containing protein</fullName>
    </submittedName>
</protein>
<feature type="region of interest" description="Disordered" evidence="1">
    <location>
        <begin position="17"/>
        <end position="52"/>
    </location>
</feature>
<dbReference type="PANTHER" id="PTHR36221">
    <property type="entry name" value="DUF742 DOMAIN-CONTAINING PROTEIN"/>
    <property type="match status" value="1"/>
</dbReference>
<comment type="caution">
    <text evidence="2">The sequence shown here is derived from an EMBL/GenBank/DDBJ whole genome shotgun (WGS) entry which is preliminary data.</text>
</comment>
<dbReference type="PANTHER" id="PTHR36221:SF1">
    <property type="entry name" value="DUF742 DOMAIN-CONTAINING PROTEIN"/>
    <property type="match status" value="1"/>
</dbReference>
<gene>
    <name evidence="2" type="ORF">NZH93_32130</name>
</gene>
<sequence>MTGPDSEQSFADLLNGITLAGGSRRGRKGKKDTPAAQKISLPAQPVATPSDDVEESAAIVRPYSWTGGRTTSDFQLEIETMVSVGEELYAGPIKAEYQDVMALCEGPRSVAEVAALLGIPLGVAKVLLGDMAERGLLDVHATAVVDGDIPDLGLMERVLSGLRKL</sequence>
<dbReference type="RefSeq" id="WP_259627014.1">
    <property type="nucleotide sequence ID" value="NZ_JANYMP010000018.1"/>
</dbReference>
<reference evidence="2" key="1">
    <citation type="submission" date="2022-08" db="EMBL/GenBank/DDBJ databases">
        <authorList>
            <person name="Tistechok S."/>
            <person name="Samborskyy M."/>
            <person name="Roman I."/>
        </authorList>
    </citation>
    <scope>NUCLEOTIDE SEQUENCE</scope>
    <source>
        <strain evidence="2">DSM 103496</strain>
    </source>
</reference>
<evidence type="ECO:0000256" key="1">
    <source>
        <dbReference type="SAM" id="MobiDB-lite"/>
    </source>
</evidence>
<dbReference type="AlphaFoldDB" id="A0A9X3A4R2"/>
<keyword evidence="3" id="KW-1185">Reference proteome</keyword>
<dbReference type="InterPro" id="IPR007995">
    <property type="entry name" value="DUF742"/>
</dbReference>
<accession>A0A9X3A4R2</accession>